<name>A0A2T7F746_9POAL</name>
<dbReference type="CDD" id="cd18809">
    <property type="entry name" value="SF1_C_RecD"/>
    <property type="match status" value="1"/>
</dbReference>
<dbReference type="EC" id="5.6.2.3" evidence="1"/>
<accession>A0A2T7F746</accession>
<keyword evidence="1" id="KW-0067">ATP-binding</keyword>
<dbReference type="GO" id="GO:0000723">
    <property type="term" value="P:telomere maintenance"/>
    <property type="evidence" value="ECO:0007669"/>
    <property type="project" value="InterPro"/>
</dbReference>
<keyword evidence="1" id="KW-0233">DNA recombination</keyword>
<evidence type="ECO:0000259" key="3">
    <source>
        <dbReference type="Pfam" id="PF21530"/>
    </source>
</evidence>
<dbReference type="PANTHER" id="PTHR10492">
    <property type="match status" value="1"/>
</dbReference>
<dbReference type="SUPFAM" id="SSF52540">
    <property type="entry name" value="P-loop containing nucleoside triphosphate hydrolases"/>
    <property type="match status" value="1"/>
</dbReference>
<dbReference type="GO" id="GO:0043139">
    <property type="term" value="F:5'-3' DNA helicase activity"/>
    <property type="evidence" value="ECO:0007669"/>
    <property type="project" value="UniProtKB-EC"/>
</dbReference>
<dbReference type="PANTHER" id="PTHR10492:SF90">
    <property type="entry name" value="ATP-DEPENDENT DNA HELICASE"/>
    <property type="match status" value="1"/>
</dbReference>
<comment type="similarity">
    <text evidence="1">Belongs to the helicase family.</text>
</comment>
<keyword evidence="1" id="KW-0547">Nucleotide-binding</keyword>
<dbReference type="Pfam" id="PF05970">
    <property type="entry name" value="PIF1"/>
    <property type="match status" value="1"/>
</dbReference>
<comment type="cofactor">
    <cofactor evidence="1">
        <name>Mg(2+)</name>
        <dbReference type="ChEBI" id="CHEBI:18420"/>
    </cofactor>
</comment>
<feature type="domain" description="DNA helicase Pif1-like 2B" evidence="3">
    <location>
        <begin position="136"/>
        <end position="182"/>
    </location>
</feature>
<reference evidence="4 5" key="1">
    <citation type="submission" date="2018-04" db="EMBL/GenBank/DDBJ databases">
        <title>WGS assembly of Panicum hallii var. hallii HAL2.</title>
        <authorList>
            <person name="Lovell J."/>
            <person name="Jenkins J."/>
            <person name="Lowry D."/>
            <person name="Mamidi S."/>
            <person name="Sreedasyam A."/>
            <person name="Weng X."/>
            <person name="Barry K."/>
            <person name="Bonette J."/>
            <person name="Campitelli B."/>
            <person name="Daum C."/>
            <person name="Gordon S."/>
            <person name="Gould B."/>
            <person name="Lipzen A."/>
            <person name="MacQueen A."/>
            <person name="Palacio-Mejia J."/>
            <person name="Plott C."/>
            <person name="Shakirov E."/>
            <person name="Shu S."/>
            <person name="Yoshinaga Y."/>
            <person name="Zane M."/>
            <person name="Rokhsar D."/>
            <person name="Grimwood J."/>
            <person name="Schmutz J."/>
            <person name="Juenger T."/>
        </authorList>
    </citation>
    <scope>NUCLEOTIDE SEQUENCE [LARGE SCALE GENOMIC DNA]</scope>
    <source>
        <strain evidence="5">cv. HAL2</strain>
    </source>
</reference>
<dbReference type="FunFam" id="3.40.50.300:FF:002884">
    <property type="entry name" value="ATP-dependent DNA helicase"/>
    <property type="match status" value="1"/>
</dbReference>
<sequence length="299" mass="34147">MTNRRCFEALDRSLRDIISQINSQAKEIPFGGKVVVLGGDLRQILPKYHMNYSFILMDQKIPALVNCIYPQFEQKYYKPEYLKERAILAPTNEIVNDINTHILTLVPQEDKKYLNADSISKCLDTCNDADILYPVEYLNTLTATNFPQHKLVLKIGVPIILLRNLNQSIGLCNGTRLIVTNLGDNIIEAIIITGSNIREKVYIPRINLTTRGCKWPFILNRRQFPIKMCYAMTINKSQGQTLTNVGIYLKKPVFAHGQLYVAISRVTSKSGLKILIENEDGTCGNQTRNIVYREIFNYI</sequence>
<dbReference type="GO" id="GO:0005524">
    <property type="term" value="F:ATP binding"/>
    <property type="evidence" value="ECO:0007669"/>
    <property type="project" value="UniProtKB-KW"/>
</dbReference>
<dbReference type="InterPro" id="IPR010285">
    <property type="entry name" value="DNA_helicase_pif1-like_DEAD"/>
</dbReference>
<dbReference type="Proteomes" id="UP000244336">
    <property type="component" value="Chromosome 1"/>
</dbReference>
<dbReference type="STRING" id="1504633.A0A2T7F746"/>
<dbReference type="AlphaFoldDB" id="A0A2T7F746"/>
<comment type="catalytic activity">
    <reaction evidence="1">
        <text>ATP + H2O = ADP + phosphate + H(+)</text>
        <dbReference type="Rhea" id="RHEA:13065"/>
        <dbReference type="ChEBI" id="CHEBI:15377"/>
        <dbReference type="ChEBI" id="CHEBI:15378"/>
        <dbReference type="ChEBI" id="CHEBI:30616"/>
        <dbReference type="ChEBI" id="CHEBI:43474"/>
        <dbReference type="ChEBI" id="CHEBI:456216"/>
        <dbReference type="EC" id="5.6.2.3"/>
    </reaction>
</comment>
<gene>
    <name evidence="4" type="ORF">GQ55_1G247000</name>
</gene>
<dbReference type="InterPro" id="IPR027417">
    <property type="entry name" value="P-loop_NTPase"/>
</dbReference>
<keyword evidence="5" id="KW-1185">Reference proteome</keyword>
<keyword evidence="1" id="KW-0347">Helicase</keyword>
<proteinExistence type="inferred from homology"/>
<dbReference type="GO" id="GO:0016887">
    <property type="term" value="F:ATP hydrolysis activity"/>
    <property type="evidence" value="ECO:0007669"/>
    <property type="project" value="RHEA"/>
</dbReference>
<dbReference type="Gene3D" id="3.40.50.300">
    <property type="entry name" value="P-loop containing nucleotide triphosphate hydrolases"/>
    <property type="match status" value="1"/>
</dbReference>
<dbReference type="Pfam" id="PF21530">
    <property type="entry name" value="Pif1_2B_dom"/>
    <property type="match status" value="1"/>
</dbReference>
<keyword evidence="1" id="KW-0378">Hydrolase</keyword>
<dbReference type="GO" id="GO:0006281">
    <property type="term" value="P:DNA repair"/>
    <property type="evidence" value="ECO:0007669"/>
    <property type="project" value="UniProtKB-KW"/>
</dbReference>
<dbReference type="OrthoDB" id="668913at2759"/>
<dbReference type="EMBL" id="CM009749">
    <property type="protein sequence ID" value="PUZ75900.1"/>
    <property type="molecule type" value="Genomic_DNA"/>
</dbReference>
<evidence type="ECO:0000259" key="2">
    <source>
        <dbReference type="Pfam" id="PF05970"/>
    </source>
</evidence>
<keyword evidence="1" id="KW-0234">DNA repair</keyword>
<evidence type="ECO:0000313" key="5">
    <source>
        <dbReference type="Proteomes" id="UP000244336"/>
    </source>
</evidence>
<dbReference type="Gramene" id="PUZ75900">
    <property type="protein sequence ID" value="PUZ75900"/>
    <property type="gene ID" value="GQ55_1G247000"/>
</dbReference>
<keyword evidence="1" id="KW-0227">DNA damage</keyword>
<dbReference type="InterPro" id="IPR049163">
    <property type="entry name" value="Pif1-like_2B_dom"/>
</dbReference>
<feature type="domain" description="DNA helicase Pif1-like DEAD-box helicase" evidence="2">
    <location>
        <begin position="1"/>
        <end position="46"/>
    </location>
</feature>
<evidence type="ECO:0000313" key="4">
    <source>
        <dbReference type="EMBL" id="PUZ75900.1"/>
    </source>
</evidence>
<organism evidence="4 5">
    <name type="scientific">Panicum hallii var. hallii</name>
    <dbReference type="NCBI Taxonomy" id="1504633"/>
    <lineage>
        <taxon>Eukaryota</taxon>
        <taxon>Viridiplantae</taxon>
        <taxon>Streptophyta</taxon>
        <taxon>Embryophyta</taxon>
        <taxon>Tracheophyta</taxon>
        <taxon>Spermatophyta</taxon>
        <taxon>Magnoliopsida</taxon>
        <taxon>Liliopsida</taxon>
        <taxon>Poales</taxon>
        <taxon>Poaceae</taxon>
        <taxon>PACMAD clade</taxon>
        <taxon>Panicoideae</taxon>
        <taxon>Panicodae</taxon>
        <taxon>Paniceae</taxon>
        <taxon>Panicinae</taxon>
        <taxon>Panicum</taxon>
        <taxon>Panicum sect. Panicum</taxon>
    </lineage>
</organism>
<dbReference type="GO" id="GO:0006310">
    <property type="term" value="P:DNA recombination"/>
    <property type="evidence" value="ECO:0007669"/>
    <property type="project" value="UniProtKB-KW"/>
</dbReference>
<protein>
    <recommendedName>
        <fullName evidence="1">ATP-dependent DNA helicase</fullName>
        <ecNumber evidence="1">5.6.2.3</ecNumber>
    </recommendedName>
</protein>
<evidence type="ECO:0000256" key="1">
    <source>
        <dbReference type="RuleBase" id="RU363044"/>
    </source>
</evidence>